<dbReference type="AlphaFoldDB" id="A0A178CWW3"/>
<sequence length="1151" mass="124427">MVKLRVAARIFSEDNYLQSLQGSATSPVKGEKRLVVVVRDPYKWQIGTLALEVQRAYRSCYQVELPTIKYLKDNEDDCDLDPRAYVSDLLLDEGRAQIDASDQRVMIKVVLEQGLALREGSVAIGSQLHDPCYQDQLEKSSRPPVPTFPAQPSSLGKRSFPVDDEYDLTASANKRPRQVEIPETQGQDQIPVSSIEHEGVHGTIELVEGTQFTNPEQDSEGRQNLVQLKQESPELRRVLQNVTPATLDELEELTERPPTFGTNKRPRVGSTYPNNSRASHQPNSLLPSTNSLGRLQKRSQGPITPPSETSRRLSNSVTHQSRRSEEAAKSTAQSGSASTSASKFKRRDIYDYPESEIDDSQMSPRSRQAQLSNRKSMNNLSHIANLQSPREPEETDFGFTISQAIEALETESVFDDSHPLIESLPAPDLNFDKTNLGSADEIENSIYEDAEMGDVDRSGLIDISTPKGTEVNGVTEAEHPDGEDKENEASLATSAIPHKDAAKATHAEDVTLGTQDNAKEAQPIGSSKDDQAHESRPQAKRVRKRKSDTFSTDGSQQGSTQRLNQSGQADADNGTKKAPNAVKKPKESQKTSTLDSPGEQLSQDLRESAGNQLYTEAVNKRLAAQQRSALATPAKKNKVQKPGNNAEGTGSVLSRATGANKDVVSTTTPARAKNKKLSEKPAVATTMPEVSVSRSSPTVAFRASQSNHDTADLSKAPLPNWGSEPAAANKRGSSVTDKVGGVKDDKEADSKTSSFGLGLTPEEIRILESRKGMTKEQYEADKKRRQLEAKKTAEGQRKQGAAATKKKTTTDKPSVDKGDGPRISKTPEPKPAVTLANTRTSKSLSFQEESPDPADKVTRPDSTKDSEKEKASISGKAASVRRESSSTSFSKSESTEPKVPPKTPAKASTKSPSVQSSTISKTPKPSADAHSSEQAKGSVTRRSTTPAPAAKSESKIGKTPAKTPQPKKPTLGTAKRLVDLHKVVRSASKVSKAAAESVLSRVNAAKQKQKPMTFTLGDDDDDDDDDDDESDESEEEEAEKVKVVVPPRKTGQDEGKSQSQSQNQNNDKKKNISSSSSSSTSDDDSSTTSTSSPSSEEAGKKRIPNPKPSQAKGNVSGRACRASNRNRTAASDDDDSQSHSEGDSADDDSES</sequence>
<dbReference type="GeneID" id="34590311"/>
<dbReference type="EMBL" id="LVCJ01000045">
    <property type="protein sequence ID" value="OAL33887.1"/>
    <property type="molecule type" value="Genomic_DNA"/>
</dbReference>
<evidence type="ECO:0000313" key="3">
    <source>
        <dbReference type="Proteomes" id="UP000185904"/>
    </source>
</evidence>
<feature type="compositionally biased region" description="Basic and acidic residues" evidence="1">
    <location>
        <begin position="740"/>
        <end position="750"/>
    </location>
</feature>
<evidence type="ECO:0008006" key="4">
    <source>
        <dbReference type="Google" id="ProtNLM"/>
    </source>
</evidence>
<accession>A0A178CWW3</accession>
<feature type="compositionally biased region" description="Polar residues" evidence="1">
    <location>
        <begin position="835"/>
        <end position="848"/>
    </location>
</feature>
<feature type="compositionally biased region" description="Polar residues" evidence="1">
    <location>
        <begin position="590"/>
        <end position="614"/>
    </location>
</feature>
<feature type="region of interest" description="Disordered" evidence="1">
    <location>
        <begin position="510"/>
        <end position="1151"/>
    </location>
</feature>
<feature type="region of interest" description="Disordered" evidence="1">
    <location>
        <begin position="136"/>
        <end position="160"/>
    </location>
</feature>
<dbReference type="OrthoDB" id="4120314at2759"/>
<comment type="caution">
    <text evidence="2">The sequence shown here is derived from an EMBL/GenBank/DDBJ whole genome shotgun (WGS) entry which is preliminary data.</text>
</comment>
<feature type="compositionally biased region" description="Polar residues" evidence="1">
    <location>
        <begin position="932"/>
        <end position="946"/>
    </location>
</feature>
<feature type="compositionally biased region" description="Low complexity" evidence="1">
    <location>
        <begin position="1072"/>
        <end position="1095"/>
    </location>
</feature>
<feature type="compositionally biased region" description="Low complexity" evidence="1">
    <location>
        <begin position="329"/>
        <end position="342"/>
    </location>
</feature>
<feature type="compositionally biased region" description="Polar residues" evidence="1">
    <location>
        <begin position="642"/>
        <end position="654"/>
    </location>
</feature>
<protein>
    <recommendedName>
        <fullName evidence="4">Nucleolar protein Dnt1-like N-terminal domain-containing protein</fullName>
    </recommendedName>
</protein>
<organism evidence="2 3">
    <name type="scientific">Fonsecaea nubica</name>
    <dbReference type="NCBI Taxonomy" id="856822"/>
    <lineage>
        <taxon>Eukaryota</taxon>
        <taxon>Fungi</taxon>
        <taxon>Dikarya</taxon>
        <taxon>Ascomycota</taxon>
        <taxon>Pezizomycotina</taxon>
        <taxon>Eurotiomycetes</taxon>
        <taxon>Chaetothyriomycetidae</taxon>
        <taxon>Chaetothyriales</taxon>
        <taxon>Herpotrichiellaceae</taxon>
        <taxon>Fonsecaea</taxon>
    </lineage>
</organism>
<feature type="compositionally biased region" description="Polar residues" evidence="1">
    <location>
        <begin position="271"/>
        <end position="319"/>
    </location>
</feature>
<evidence type="ECO:0000313" key="2">
    <source>
        <dbReference type="EMBL" id="OAL33887.1"/>
    </source>
</evidence>
<keyword evidence="3" id="KW-1185">Reference proteome</keyword>
<feature type="compositionally biased region" description="Polar residues" evidence="1">
    <location>
        <begin position="692"/>
        <end position="708"/>
    </location>
</feature>
<feature type="compositionally biased region" description="Basic and acidic residues" evidence="1">
    <location>
        <begin position="762"/>
        <end position="797"/>
    </location>
</feature>
<evidence type="ECO:0000256" key="1">
    <source>
        <dbReference type="SAM" id="MobiDB-lite"/>
    </source>
</evidence>
<feature type="compositionally biased region" description="Polar residues" evidence="1">
    <location>
        <begin position="549"/>
        <end position="568"/>
    </location>
</feature>
<proteinExistence type="predicted"/>
<gene>
    <name evidence="2" type="ORF">AYO20_06898</name>
</gene>
<dbReference type="Proteomes" id="UP000185904">
    <property type="component" value="Unassembled WGS sequence"/>
</dbReference>
<feature type="compositionally biased region" description="Polar residues" evidence="1">
    <location>
        <begin position="360"/>
        <end position="374"/>
    </location>
</feature>
<feature type="compositionally biased region" description="Basic and acidic residues" evidence="1">
    <location>
        <begin position="527"/>
        <end position="537"/>
    </location>
</feature>
<feature type="compositionally biased region" description="Low complexity" evidence="1">
    <location>
        <begin position="958"/>
        <end position="970"/>
    </location>
</feature>
<dbReference type="RefSeq" id="XP_022498899.1">
    <property type="nucleotide sequence ID" value="XM_022645186.1"/>
</dbReference>
<feature type="compositionally biased region" description="Basic and acidic residues" evidence="1">
    <location>
        <begin position="808"/>
        <end position="828"/>
    </location>
</feature>
<feature type="compositionally biased region" description="Acidic residues" evidence="1">
    <location>
        <begin position="1017"/>
        <end position="1038"/>
    </location>
</feature>
<reference evidence="2 3" key="1">
    <citation type="submission" date="2016-03" db="EMBL/GenBank/DDBJ databases">
        <title>The draft genome sequence of Fonsecaea nubica causative agent of cutaneous subcutaneous infection in human host.</title>
        <authorList>
            <person name="Costa F."/>
            <person name="Sybren D.H."/>
            <person name="Raittz R.T."/>
            <person name="Weiss V.A."/>
            <person name="Leao A.C."/>
            <person name="Gomes R."/>
            <person name="De Souza E.M."/>
            <person name="Pedrosa F.O."/>
            <person name="Steffens M.B."/>
            <person name="Bombassaro A."/>
            <person name="Tadra-Sfeir M.Z."/>
            <person name="Moreno L.F."/>
            <person name="Najafzadeh M.J."/>
            <person name="Felipe M.S."/>
            <person name="Teixeira M."/>
            <person name="Sun J."/>
            <person name="Xi L."/>
            <person name="Castro M.A."/>
            <person name="Vicente V.A."/>
        </authorList>
    </citation>
    <scope>NUCLEOTIDE SEQUENCE [LARGE SCALE GENOMIC DNA]</scope>
    <source>
        <strain evidence="2 3">CBS 269.64</strain>
    </source>
</reference>
<feature type="region of interest" description="Disordered" evidence="1">
    <location>
        <begin position="458"/>
        <end position="490"/>
    </location>
</feature>
<feature type="region of interest" description="Disordered" evidence="1">
    <location>
        <begin position="246"/>
        <end position="374"/>
    </location>
</feature>
<feature type="compositionally biased region" description="Polar residues" evidence="1">
    <location>
        <begin position="906"/>
        <end position="923"/>
    </location>
</feature>
<name>A0A178CWW3_9EURO</name>
<feature type="compositionally biased region" description="Low complexity" evidence="1">
    <location>
        <begin position="985"/>
        <end position="998"/>
    </location>
</feature>
<feature type="compositionally biased region" description="Basic and acidic residues" evidence="1">
    <location>
        <begin position="853"/>
        <end position="871"/>
    </location>
</feature>